<dbReference type="PROSITE" id="PS50199">
    <property type="entry name" value="ZF_RANBP2_2"/>
    <property type="match status" value="1"/>
</dbReference>
<dbReference type="Proteomes" id="UP000027195">
    <property type="component" value="Unassembled WGS sequence"/>
</dbReference>
<sequence length="397" mass="42684">MSLIKAFTHLKGRPHEDKALETLQKIASLVKPIMKAHGWTLPVLAEFFPKSDNLLGLNVDAGQKILLRLRPARAPNTFYELGQLVLVMLHELTHNVHGPHDEKFYKYLKGLEDEYYSLRISGYDGEGFHGKGTAVGQGVSHNLPPHIARLKALEAAEKRRQVQVAIGRGGRLGGKTQRGLTPRELAAQAAERRIRDQTACASGAEAEEETARAAEEGVQSTVIDLTGDDSDGEGYDYGLKREPSPDILVLDTAKPTSRGKVPPGGVRKHRPGSNSSATATATAMATVSSGLGSNRIASASRARDRQVTPIAAAASVSREPSHSHSHSAQITEPAQSAEWACAACTLLNPTLALQCLACLSDRPRDPSAGWTCLSCGEEGMEASFWTCRACGWVKIES</sequence>
<proteinExistence type="predicted"/>
<dbReference type="GO" id="GO:0006281">
    <property type="term" value="P:DNA repair"/>
    <property type="evidence" value="ECO:0007669"/>
    <property type="project" value="TreeGrafter"/>
</dbReference>
<dbReference type="Gene3D" id="2.30.30.380">
    <property type="entry name" value="Zn-finger domain of Sec23/24"/>
    <property type="match status" value="1"/>
</dbReference>
<evidence type="ECO:0000256" key="1">
    <source>
        <dbReference type="ARBA" id="ARBA00022723"/>
    </source>
</evidence>
<dbReference type="GO" id="GO:0008237">
    <property type="term" value="F:metallopeptidase activity"/>
    <property type="evidence" value="ECO:0007669"/>
    <property type="project" value="TreeGrafter"/>
</dbReference>
<keyword evidence="1" id="KW-0479">Metal-binding</keyword>
<dbReference type="InterPro" id="IPR013536">
    <property type="entry name" value="WLM_dom"/>
</dbReference>
<feature type="domain" description="RanBP2-type" evidence="6">
    <location>
        <begin position="335"/>
        <end position="364"/>
    </location>
</feature>
<dbReference type="PANTHER" id="PTHR46622:SF1">
    <property type="entry name" value="DNA-DEPENDENT METALLOPROTEASE WSS1"/>
    <property type="match status" value="1"/>
</dbReference>
<name>A0A067N7Z8_BOTB1</name>
<dbReference type="AlphaFoldDB" id="A0A067N7Z8"/>
<organism evidence="8 9">
    <name type="scientific">Botryobasidium botryosum (strain FD-172 SS1)</name>
    <dbReference type="NCBI Taxonomy" id="930990"/>
    <lineage>
        <taxon>Eukaryota</taxon>
        <taxon>Fungi</taxon>
        <taxon>Dikarya</taxon>
        <taxon>Basidiomycota</taxon>
        <taxon>Agaricomycotina</taxon>
        <taxon>Agaricomycetes</taxon>
        <taxon>Cantharellales</taxon>
        <taxon>Botryobasidiaceae</taxon>
        <taxon>Botryobasidium</taxon>
    </lineage>
</organism>
<dbReference type="OrthoDB" id="261960at2759"/>
<dbReference type="PANTHER" id="PTHR46622">
    <property type="entry name" value="DNA-DEPENDENT METALLOPROTEASE WSS1"/>
    <property type="match status" value="1"/>
</dbReference>
<evidence type="ECO:0000256" key="3">
    <source>
        <dbReference type="ARBA" id="ARBA00022833"/>
    </source>
</evidence>
<gene>
    <name evidence="8" type="ORF">BOTBODRAFT_183900</name>
</gene>
<evidence type="ECO:0000256" key="2">
    <source>
        <dbReference type="ARBA" id="ARBA00022771"/>
    </source>
</evidence>
<dbReference type="InParanoid" id="A0A067N7Z8"/>
<evidence type="ECO:0000259" key="7">
    <source>
        <dbReference type="PROSITE" id="PS51397"/>
    </source>
</evidence>
<protein>
    <recommendedName>
        <fullName evidence="10">WLM domain-containing protein</fullName>
    </recommendedName>
</protein>
<dbReference type="GO" id="GO:0005634">
    <property type="term" value="C:nucleus"/>
    <property type="evidence" value="ECO:0007669"/>
    <property type="project" value="TreeGrafter"/>
</dbReference>
<reference evidence="9" key="1">
    <citation type="journal article" date="2014" name="Proc. Natl. Acad. Sci. U.S.A.">
        <title>Extensive sampling of basidiomycete genomes demonstrates inadequacy of the white-rot/brown-rot paradigm for wood decay fungi.</title>
        <authorList>
            <person name="Riley R."/>
            <person name="Salamov A.A."/>
            <person name="Brown D.W."/>
            <person name="Nagy L.G."/>
            <person name="Floudas D."/>
            <person name="Held B.W."/>
            <person name="Levasseur A."/>
            <person name="Lombard V."/>
            <person name="Morin E."/>
            <person name="Otillar R."/>
            <person name="Lindquist E.A."/>
            <person name="Sun H."/>
            <person name="LaButti K.M."/>
            <person name="Schmutz J."/>
            <person name="Jabbour D."/>
            <person name="Luo H."/>
            <person name="Baker S.E."/>
            <person name="Pisabarro A.G."/>
            <person name="Walton J.D."/>
            <person name="Blanchette R.A."/>
            <person name="Henrissat B."/>
            <person name="Martin F."/>
            <person name="Cullen D."/>
            <person name="Hibbett D.S."/>
            <person name="Grigoriev I.V."/>
        </authorList>
    </citation>
    <scope>NUCLEOTIDE SEQUENCE [LARGE SCALE GENOMIC DNA]</scope>
    <source>
        <strain evidence="9">FD-172 SS1</strain>
    </source>
</reference>
<keyword evidence="2 4" id="KW-0863">Zinc-finger</keyword>
<accession>A0A067N7Z8</accession>
<dbReference type="PROSITE" id="PS51397">
    <property type="entry name" value="WLM"/>
    <property type="match status" value="1"/>
</dbReference>
<dbReference type="PROSITE" id="PS01358">
    <property type="entry name" value="ZF_RANBP2_1"/>
    <property type="match status" value="1"/>
</dbReference>
<dbReference type="GO" id="GO:0008270">
    <property type="term" value="F:zinc ion binding"/>
    <property type="evidence" value="ECO:0007669"/>
    <property type="project" value="UniProtKB-KW"/>
</dbReference>
<dbReference type="HOGENOM" id="CLU_023057_1_1_1"/>
<feature type="region of interest" description="Disordered" evidence="5">
    <location>
        <begin position="211"/>
        <end position="231"/>
    </location>
</feature>
<evidence type="ECO:0000256" key="4">
    <source>
        <dbReference type="PROSITE-ProRule" id="PRU00322"/>
    </source>
</evidence>
<evidence type="ECO:0000313" key="8">
    <source>
        <dbReference type="EMBL" id="KDQ19871.1"/>
    </source>
</evidence>
<dbReference type="InterPro" id="IPR001876">
    <property type="entry name" value="Znf_RanBP2"/>
</dbReference>
<evidence type="ECO:0000259" key="6">
    <source>
        <dbReference type="PROSITE" id="PS50199"/>
    </source>
</evidence>
<keyword evidence="9" id="KW-1185">Reference proteome</keyword>
<dbReference type="InterPro" id="IPR053000">
    <property type="entry name" value="WSS1-like_metalloprotease"/>
</dbReference>
<keyword evidence="3" id="KW-0862">Zinc</keyword>
<feature type="region of interest" description="Disordered" evidence="5">
    <location>
        <begin position="254"/>
        <end position="280"/>
    </location>
</feature>
<dbReference type="Pfam" id="PF08325">
    <property type="entry name" value="WLM"/>
    <property type="match status" value="1"/>
</dbReference>
<evidence type="ECO:0008006" key="10">
    <source>
        <dbReference type="Google" id="ProtNLM"/>
    </source>
</evidence>
<dbReference type="EMBL" id="KL198018">
    <property type="protein sequence ID" value="KDQ19871.1"/>
    <property type="molecule type" value="Genomic_DNA"/>
</dbReference>
<evidence type="ECO:0000256" key="5">
    <source>
        <dbReference type="SAM" id="MobiDB-lite"/>
    </source>
</evidence>
<feature type="domain" description="WLM" evidence="7">
    <location>
        <begin position="1"/>
        <end position="195"/>
    </location>
</feature>
<evidence type="ECO:0000313" key="9">
    <source>
        <dbReference type="Proteomes" id="UP000027195"/>
    </source>
</evidence>
<dbReference type="STRING" id="930990.A0A067N7Z8"/>